<dbReference type="PRINTS" id="PR00305">
    <property type="entry name" value="1433ZETA"/>
</dbReference>
<dbReference type="AlphaFoldDB" id="A0ABD1YXX1"/>
<dbReference type="SUPFAM" id="SSF48445">
    <property type="entry name" value="14-3-3 protein"/>
    <property type="match status" value="1"/>
</dbReference>
<dbReference type="PANTHER" id="PTHR18860">
    <property type="entry name" value="14-3-3 PROTEIN"/>
    <property type="match status" value="1"/>
</dbReference>
<evidence type="ECO:0000256" key="1">
    <source>
        <dbReference type="ARBA" id="ARBA00006141"/>
    </source>
</evidence>
<dbReference type="InterPro" id="IPR036815">
    <property type="entry name" value="14-3-3_dom_sf"/>
</dbReference>
<sequence length="249" mass="28228">MDQPMAALDEWREIQVFRAKIAAEADRTVDMLESMKALVEVIDAEDLTREERDLFYAACKRLSESHRAAWRIISSTDLKQGGKDKCYNSILQKYRSKIESELSSICCSIVDLLNSHMIPRSTTAETKVFCFKMKADYLRYLAEIRTSTERQDATDSALLAYKSARIIAVAKLAPAHPMRLGLALNMSVFYFEILNCPEKACMLAKQTFDEAIVDLDTSTEESAAEEAGLILQILRENFSVWTLQIDEDS</sequence>
<evidence type="ECO:0000256" key="2">
    <source>
        <dbReference type="PIRSR" id="PIRSR000868-1"/>
    </source>
</evidence>
<dbReference type="Gene3D" id="1.20.190.20">
    <property type="entry name" value="14-3-3 domain"/>
    <property type="match status" value="1"/>
</dbReference>
<protein>
    <recommendedName>
        <fullName evidence="3">14-3-3 domain-containing protein</fullName>
    </recommendedName>
</protein>
<gene>
    <name evidence="4" type="ORF">R1flu_007109</name>
</gene>
<accession>A0ABD1YXX1</accession>
<dbReference type="PIRSF" id="PIRSF000868">
    <property type="entry name" value="14-3-3"/>
    <property type="match status" value="1"/>
</dbReference>
<comment type="similarity">
    <text evidence="1">Belongs to the 14-3-3 family.</text>
</comment>
<evidence type="ECO:0000313" key="5">
    <source>
        <dbReference type="Proteomes" id="UP001605036"/>
    </source>
</evidence>
<dbReference type="InterPro" id="IPR000308">
    <property type="entry name" value="14-3-3"/>
</dbReference>
<comment type="caution">
    <text evidence="4">The sequence shown here is derived from an EMBL/GenBank/DDBJ whole genome shotgun (WGS) entry which is preliminary data.</text>
</comment>
<evidence type="ECO:0000259" key="3">
    <source>
        <dbReference type="SMART" id="SM00101"/>
    </source>
</evidence>
<dbReference type="Pfam" id="PF00244">
    <property type="entry name" value="14-3-3"/>
    <property type="match status" value="1"/>
</dbReference>
<proteinExistence type="inferred from homology"/>
<name>A0ABD1YXX1_9MARC</name>
<dbReference type="SMART" id="SM00101">
    <property type="entry name" value="14_3_3"/>
    <property type="match status" value="1"/>
</dbReference>
<dbReference type="EMBL" id="JBHFFA010000003">
    <property type="protein sequence ID" value="KAL2635630.1"/>
    <property type="molecule type" value="Genomic_DNA"/>
</dbReference>
<dbReference type="InterPro" id="IPR023410">
    <property type="entry name" value="14-3-3_domain"/>
</dbReference>
<feature type="site" description="Interaction with phosphoserine on interacting protein" evidence="2">
    <location>
        <position position="67"/>
    </location>
</feature>
<feature type="site" description="Interaction with phosphoserine on interacting protein" evidence="2">
    <location>
        <position position="139"/>
    </location>
</feature>
<reference evidence="4 5" key="1">
    <citation type="submission" date="2024-09" db="EMBL/GenBank/DDBJ databases">
        <title>Chromosome-scale assembly of Riccia fluitans.</title>
        <authorList>
            <person name="Paukszto L."/>
            <person name="Sawicki J."/>
            <person name="Karawczyk K."/>
            <person name="Piernik-Szablinska J."/>
            <person name="Szczecinska M."/>
            <person name="Mazdziarz M."/>
        </authorList>
    </citation>
    <scope>NUCLEOTIDE SEQUENCE [LARGE SCALE GENOMIC DNA]</scope>
    <source>
        <strain evidence="4">Rf_01</strain>
        <tissue evidence="4">Aerial parts of the thallus</tissue>
    </source>
</reference>
<dbReference type="Proteomes" id="UP001605036">
    <property type="component" value="Unassembled WGS sequence"/>
</dbReference>
<keyword evidence="5" id="KW-1185">Reference proteome</keyword>
<organism evidence="4 5">
    <name type="scientific">Riccia fluitans</name>
    <dbReference type="NCBI Taxonomy" id="41844"/>
    <lineage>
        <taxon>Eukaryota</taxon>
        <taxon>Viridiplantae</taxon>
        <taxon>Streptophyta</taxon>
        <taxon>Embryophyta</taxon>
        <taxon>Marchantiophyta</taxon>
        <taxon>Marchantiopsida</taxon>
        <taxon>Marchantiidae</taxon>
        <taxon>Marchantiales</taxon>
        <taxon>Ricciaceae</taxon>
        <taxon>Riccia</taxon>
    </lineage>
</organism>
<evidence type="ECO:0000313" key="4">
    <source>
        <dbReference type="EMBL" id="KAL2635630.1"/>
    </source>
</evidence>
<feature type="domain" description="14-3-3" evidence="3">
    <location>
        <begin position="12"/>
        <end position="249"/>
    </location>
</feature>